<dbReference type="GO" id="GO:0004553">
    <property type="term" value="F:hydrolase activity, hydrolyzing O-glycosyl compounds"/>
    <property type="evidence" value="ECO:0007669"/>
    <property type="project" value="InterPro"/>
</dbReference>
<evidence type="ECO:0000313" key="4">
    <source>
        <dbReference type="EMBL" id="QEL18004.1"/>
    </source>
</evidence>
<dbReference type="RefSeq" id="WP_149112546.1">
    <property type="nucleotide sequence ID" value="NZ_CP042425.1"/>
</dbReference>
<sequence>MTSRCCLAVIPLIALAVALWPTRSPRAADTAAEWKMVWSDEFAGTEIDKAKWDYDTGNGFFDYGTNTWIGGWGNSELQYYTKEADNAFVKDGMLHIKAIKESYLGCGYTSARLKTRKKDGGELFNKLYGKFEFRAKLPTGKGVWPAIWMLPQKETYGTWPSSGEIDIMEARGQEPTKVLSTLHFGSKWPANTHIPKDYVLPKGGTIADFHTYTMEWEPGEMRFFVDDLPSATHSFWWSSGKTDGTKGANPTQESDLNPWPAPFDHPFYIVLNVAVGGKFLGNPDKNTVFPAEMVVDYVRVYDKVGGPGRAKPRGEGKLPFGKP</sequence>
<evidence type="ECO:0000256" key="1">
    <source>
        <dbReference type="ARBA" id="ARBA00006865"/>
    </source>
</evidence>
<name>A0A5C1ALD8_9BACT</name>
<dbReference type="InterPro" id="IPR013320">
    <property type="entry name" value="ConA-like_dom_sf"/>
</dbReference>
<keyword evidence="2" id="KW-0732">Signal</keyword>
<keyword evidence="4" id="KW-0378">Hydrolase</keyword>
<dbReference type="KEGG" id="lrs:PX52LOC_05018"/>
<dbReference type="EMBL" id="CP042425">
    <property type="protein sequence ID" value="QEL18004.1"/>
    <property type="molecule type" value="Genomic_DNA"/>
</dbReference>
<protein>
    <submittedName>
        <fullName evidence="4">Retaining glycoside hydrolase</fullName>
    </submittedName>
</protein>
<proteinExistence type="inferred from homology"/>
<accession>A0A5C1ALD8</accession>
<feature type="domain" description="GH16" evidence="3">
    <location>
        <begin position="18"/>
        <end position="306"/>
    </location>
</feature>
<dbReference type="OrthoDB" id="9809583at2"/>
<keyword evidence="5" id="KW-1185">Reference proteome</keyword>
<dbReference type="PROSITE" id="PS51762">
    <property type="entry name" value="GH16_2"/>
    <property type="match status" value="1"/>
</dbReference>
<dbReference type="PANTHER" id="PTHR10963:SF55">
    <property type="entry name" value="GLYCOSIDE HYDROLASE FAMILY 16 PROTEIN"/>
    <property type="match status" value="1"/>
</dbReference>
<dbReference type="SUPFAM" id="SSF49899">
    <property type="entry name" value="Concanavalin A-like lectins/glucanases"/>
    <property type="match status" value="1"/>
</dbReference>
<dbReference type="AlphaFoldDB" id="A0A5C1ALD8"/>
<dbReference type="Gene3D" id="2.60.120.200">
    <property type="match status" value="1"/>
</dbReference>
<evidence type="ECO:0000256" key="2">
    <source>
        <dbReference type="SAM" id="SignalP"/>
    </source>
</evidence>
<evidence type="ECO:0000259" key="3">
    <source>
        <dbReference type="PROSITE" id="PS51762"/>
    </source>
</evidence>
<feature type="chain" id="PRO_5022856743" evidence="2">
    <location>
        <begin position="28"/>
        <end position="323"/>
    </location>
</feature>
<dbReference type="CDD" id="cd08023">
    <property type="entry name" value="GH16_laminarinase_like"/>
    <property type="match status" value="1"/>
</dbReference>
<feature type="signal peptide" evidence="2">
    <location>
        <begin position="1"/>
        <end position="27"/>
    </location>
</feature>
<dbReference type="Pfam" id="PF00722">
    <property type="entry name" value="Glyco_hydro_16"/>
    <property type="match status" value="1"/>
</dbReference>
<gene>
    <name evidence="4" type="ORF">PX52LOC_05018</name>
</gene>
<dbReference type="InterPro" id="IPR050546">
    <property type="entry name" value="Glycosyl_Hydrlase_16"/>
</dbReference>
<dbReference type="PANTHER" id="PTHR10963">
    <property type="entry name" value="GLYCOSYL HYDROLASE-RELATED"/>
    <property type="match status" value="1"/>
</dbReference>
<dbReference type="GO" id="GO:0005975">
    <property type="term" value="P:carbohydrate metabolic process"/>
    <property type="evidence" value="ECO:0007669"/>
    <property type="project" value="InterPro"/>
</dbReference>
<reference evidence="5" key="1">
    <citation type="submission" date="2019-08" db="EMBL/GenBank/DDBJ databases">
        <title>Limnoglobus roseus gen. nov., sp. nov., a novel freshwater planctomycete with a giant genome from the family Gemmataceae.</title>
        <authorList>
            <person name="Kulichevskaya I.S."/>
            <person name="Naumoff D.G."/>
            <person name="Miroshnikov K."/>
            <person name="Ivanova A."/>
            <person name="Philippov D.A."/>
            <person name="Hakobyan A."/>
            <person name="Rijpstra I.C."/>
            <person name="Sinninghe Damste J.S."/>
            <person name="Liesack W."/>
            <person name="Dedysh S.N."/>
        </authorList>
    </citation>
    <scope>NUCLEOTIDE SEQUENCE [LARGE SCALE GENOMIC DNA]</scope>
    <source>
        <strain evidence="5">PX52</strain>
    </source>
</reference>
<organism evidence="4 5">
    <name type="scientific">Limnoglobus roseus</name>
    <dbReference type="NCBI Taxonomy" id="2598579"/>
    <lineage>
        <taxon>Bacteria</taxon>
        <taxon>Pseudomonadati</taxon>
        <taxon>Planctomycetota</taxon>
        <taxon>Planctomycetia</taxon>
        <taxon>Gemmatales</taxon>
        <taxon>Gemmataceae</taxon>
        <taxon>Limnoglobus</taxon>
    </lineage>
</organism>
<dbReference type="InterPro" id="IPR000757">
    <property type="entry name" value="Beta-glucanase-like"/>
</dbReference>
<dbReference type="Proteomes" id="UP000324974">
    <property type="component" value="Chromosome"/>
</dbReference>
<comment type="similarity">
    <text evidence="1">Belongs to the glycosyl hydrolase 16 family.</text>
</comment>
<evidence type="ECO:0000313" key="5">
    <source>
        <dbReference type="Proteomes" id="UP000324974"/>
    </source>
</evidence>